<keyword evidence="1" id="KW-0808">Transferase</keyword>
<dbReference type="OrthoDB" id="6383742at2"/>
<evidence type="ECO:0000313" key="4">
    <source>
        <dbReference type="EMBL" id="GEL03285.1"/>
    </source>
</evidence>
<dbReference type="RefSeq" id="WP_147094351.1">
    <property type="nucleotide sequence ID" value="NZ_BJVC01000007.1"/>
</dbReference>
<dbReference type="InterPro" id="IPR029044">
    <property type="entry name" value="Nucleotide-diphossugar_trans"/>
</dbReference>
<keyword evidence="5" id="KW-1185">Reference proteome</keyword>
<evidence type="ECO:0000259" key="2">
    <source>
        <dbReference type="Pfam" id="PF00535"/>
    </source>
</evidence>
<comment type="caution">
    <text evidence="4">The sequence shown here is derived from an EMBL/GenBank/DDBJ whole genome shotgun (WGS) entry which is preliminary data.</text>
</comment>
<dbReference type="EMBL" id="BJVC01000007">
    <property type="protein sequence ID" value="GEL03285.1"/>
    <property type="molecule type" value="Genomic_DNA"/>
</dbReference>
<name>A0A511BSM9_9PROT</name>
<dbReference type="Pfam" id="PF02709">
    <property type="entry name" value="Glyco_transf_7C"/>
    <property type="match status" value="1"/>
</dbReference>
<evidence type="ECO:0000259" key="3">
    <source>
        <dbReference type="Pfam" id="PF02709"/>
    </source>
</evidence>
<dbReference type="CDD" id="cd00761">
    <property type="entry name" value="Glyco_tranf_GTA_type"/>
    <property type="match status" value="1"/>
</dbReference>
<proteinExistence type="predicted"/>
<dbReference type="SUPFAM" id="SSF53448">
    <property type="entry name" value="Nucleotide-diphospho-sugar transferases"/>
    <property type="match status" value="1"/>
</dbReference>
<dbReference type="InterPro" id="IPR027791">
    <property type="entry name" value="Galactosyl_T_C"/>
</dbReference>
<feature type="domain" description="Galactosyltransferase C-terminal" evidence="3">
    <location>
        <begin position="171"/>
        <end position="210"/>
    </location>
</feature>
<feature type="domain" description="Glycosyltransferase 2-like" evidence="2">
    <location>
        <begin position="16"/>
        <end position="145"/>
    </location>
</feature>
<organism evidence="4 5">
    <name type="scientific">Swaminathania salitolerans</name>
    <dbReference type="NCBI Taxonomy" id="182838"/>
    <lineage>
        <taxon>Bacteria</taxon>
        <taxon>Pseudomonadati</taxon>
        <taxon>Pseudomonadota</taxon>
        <taxon>Alphaproteobacteria</taxon>
        <taxon>Acetobacterales</taxon>
        <taxon>Acetobacteraceae</taxon>
        <taxon>Swaminathania</taxon>
    </lineage>
</organism>
<sequence length="351" mass="40227">MDNVAPPSKAPGTVAVIIPFYNGSRYIERAIVSVLSQTVPADDFLIVDDGSEAAESARLHEIATRHGVRVVRQENGGQGAARNFGVSQTVSTYLCFLDQDDFFLRTHIETLLDHVPRNDPHFGWVYGDLMEADAEGHILETSIAIRYSDHPKTSVREMIAGDMHVLPSASLIAREAFDHVGGFDPQFMGYEDDDLFLRLFRAGYSNSFLPEPVTVWCINKDSTSHSIRMSRSRLLFIRKLCSLFGSDPERLKLYMRELIFPRFCNLIVWEAVKSIYFARDAHEIRMARHRDEFVAMLDEFATLMKTHTRLKIEDRFRLRLYQACVRPKSRAVLFLPYTVMRVVKRFGKGKR</sequence>
<dbReference type="Gene3D" id="3.90.550.10">
    <property type="entry name" value="Spore Coat Polysaccharide Biosynthesis Protein SpsA, Chain A"/>
    <property type="match status" value="1"/>
</dbReference>
<accession>A0A511BSM9</accession>
<dbReference type="Proteomes" id="UP000321405">
    <property type="component" value="Unassembled WGS sequence"/>
</dbReference>
<dbReference type="InterPro" id="IPR050834">
    <property type="entry name" value="Glycosyltransf_2"/>
</dbReference>
<dbReference type="Pfam" id="PF00535">
    <property type="entry name" value="Glycos_transf_2"/>
    <property type="match status" value="1"/>
</dbReference>
<dbReference type="GO" id="GO:0016740">
    <property type="term" value="F:transferase activity"/>
    <property type="evidence" value="ECO:0007669"/>
    <property type="project" value="UniProtKB-KW"/>
</dbReference>
<dbReference type="AlphaFoldDB" id="A0A511BSM9"/>
<evidence type="ECO:0000256" key="1">
    <source>
        <dbReference type="ARBA" id="ARBA00022679"/>
    </source>
</evidence>
<dbReference type="InterPro" id="IPR001173">
    <property type="entry name" value="Glyco_trans_2-like"/>
</dbReference>
<evidence type="ECO:0000313" key="5">
    <source>
        <dbReference type="Proteomes" id="UP000321405"/>
    </source>
</evidence>
<gene>
    <name evidence="4" type="ORF">SSA02_24480</name>
</gene>
<protein>
    <submittedName>
        <fullName evidence="4">Uncharacterized protein</fullName>
    </submittedName>
</protein>
<dbReference type="PANTHER" id="PTHR43685:SF2">
    <property type="entry name" value="GLYCOSYLTRANSFERASE 2-LIKE DOMAIN-CONTAINING PROTEIN"/>
    <property type="match status" value="1"/>
</dbReference>
<dbReference type="PANTHER" id="PTHR43685">
    <property type="entry name" value="GLYCOSYLTRANSFERASE"/>
    <property type="match status" value="1"/>
</dbReference>
<reference evidence="4 5" key="1">
    <citation type="submission" date="2019-07" db="EMBL/GenBank/DDBJ databases">
        <title>Whole genome shotgun sequence of Swaminathania salitolerans NBRC 104436.</title>
        <authorList>
            <person name="Hosoyama A."/>
            <person name="Uohara A."/>
            <person name="Ohji S."/>
            <person name="Ichikawa N."/>
        </authorList>
    </citation>
    <scope>NUCLEOTIDE SEQUENCE [LARGE SCALE GENOMIC DNA]</scope>
    <source>
        <strain evidence="4 5">NBRC 104436</strain>
    </source>
</reference>